<name>A0ABS2Z2G1_POLSE</name>
<dbReference type="Gene3D" id="1.20.1250.10">
    <property type="match status" value="2"/>
</dbReference>
<dbReference type="PANTHER" id="PTHR21353">
    <property type="match status" value="1"/>
</dbReference>
<dbReference type="EMBL" id="JAAWVN010020403">
    <property type="protein sequence ID" value="MBN3293225.1"/>
    <property type="molecule type" value="Genomic_DNA"/>
</dbReference>
<evidence type="ECO:0000256" key="2">
    <source>
        <dbReference type="ARBA" id="ARBA00007432"/>
    </source>
</evidence>
<dbReference type="PANTHER" id="PTHR21353:SF9">
    <property type="match status" value="1"/>
</dbReference>
<reference evidence="5" key="1">
    <citation type="journal article" date="2021" name="Cell">
        <title>Tracing the genetic footprints of vertebrate landing in non-teleost ray-finned fishes.</title>
        <authorList>
            <person name="Bi X."/>
            <person name="Wang K."/>
            <person name="Yang L."/>
            <person name="Pan H."/>
            <person name="Jiang H."/>
            <person name="Wei Q."/>
            <person name="Fang M."/>
            <person name="Yu H."/>
            <person name="Zhu C."/>
            <person name="Cai Y."/>
            <person name="He Y."/>
            <person name="Gan X."/>
            <person name="Zeng H."/>
            <person name="Yu D."/>
            <person name="Zhu Y."/>
            <person name="Jiang H."/>
            <person name="Qiu Q."/>
            <person name="Yang H."/>
            <person name="Zhang Y.E."/>
            <person name="Wang W."/>
            <person name="Zhu M."/>
            <person name="He S."/>
            <person name="Zhang G."/>
        </authorList>
    </citation>
    <scope>NUCLEOTIDE SEQUENCE</scope>
    <source>
        <strain evidence="5">Bchr_001</strain>
    </source>
</reference>
<feature type="non-terminal residue" evidence="5">
    <location>
        <position position="1"/>
    </location>
</feature>
<dbReference type="Pfam" id="PF01110">
    <property type="entry name" value="CNTF"/>
    <property type="match status" value="1"/>
</dbReference>
<dbReference type="SUPFAM" id="SSF47266">
    <property type="entry name" value="4-helical cytokines"/>
    <property type="match status" value="2"/>
</dbReference>
<evidence type="ECO:0000256" key="3">
    <source>
        <dbReference type="ARBA" id="ARBA00022514"/>
    </source>
</evidence>
<feature type="non-terminal residue" evidence="5">
    <location>
        <position position="480"/>
    </location>
</feature>
<dbReference type="InterPro" id="IPR009079">
    <property type="entry name" value="4_helix_cytokine-like_core"/>
</dbReference>
<comment type="similarity">
    <text evidence="2">Belongs to the IL-6 superfamily.</text>
</comment>
<evidence type="ECO:0000313" key="5">
    <source>
        <dbReference type="EMBL" id="MBN3293225.1"/>
    </source>
</evidence>
<evidence type="ECO:0000256" key="1">
    <source>
        <dbReference type="ARBA" id="ARBA00004613"/>
    </source>
</evidence>
<dbReference type="InterPro" id="IPR000151">
    <property type="entry name" value="Ciliary_neurotrophic_fac_CNTF"/>
</dbReference>
<evidence type="ECO:0000313" key="6">
    <source>
        <dbReference type="Proteomes" id="UP001166052"/>
    </source>
</evidence>
<keyword evidence="4" id="KW-0964">Secreted</keyword>
<organism evidence="5 6">
    <name type="scientific">Polypterus senegalus</name>
    <name type="common">Senegal bichir</name>
    <dbReference type="NCBI Taxonomy" id="55291"/>
    <lineage>
        <taxon>Eukaryota</taxon>
        <taxon>Metazoa</taxon>
        <taxon>Chordata</taxon>
        <taxon>Craniata</taxon>
        <taxon>Vertebrata</taxon>
        <taxon>Euteleostomi</taxon>
        <taxon>Actinopterygii</taxon>
        <taxon>Polypteriformes</taxon>
        <taxon>Polypteridae</taxon>
        <taxon>Polypterus</taxon>
    </lineage>
</organism>
<gene>
    <name evidence="5" type="primary">Ctf2</name>
    <name evidence="5" type="ORF">GTO92_0009541</name>
</gene>
<dbReference type="InterPro" id="IPR010681">
    <property type="entry name" value="PRF/CT"/>
</dbReference>
<keyword evidence="6" id="KW-1185">Reference proteome</keyword>
<proteinExistence type="inferred from homology"/>
<comment type="subcellular location">
    <subcellularLocation>
        <location evidence="1">Secreted</location>
    </subcellularLocation>
</comment>
<dbReference type="Proteomes" id="UP001166052">
    <property type="component" value="Unassembled WGS sequence"/>
</dbReference>
<sequence length="480" mass="55067">MPESRVSGSASTLTRLIQSQSHPVARSPCTAPHPKEYWAFGRLMAACTQTPALSILLSAVCSYRFVDGNYLFPSTYSRGIMIYLLLLGLAIILPKSTVLSESSYSMKEAYSQSLALSRKMHQDVRILLLKYKQQQMGTQSFEDFSFLMASLPVINMNFSYWLNMEEGKRIQLIIKDLKVFQSHIEAKCLYEEQHLHQSQLVQDLQLIKCDISDLVFQMHLQLKSLNVPVPVVSEPLVPKSLLNPQLEWNSKLQGYIILRDLEQYLGKTMTWCLVTLLCLSVLLPPPTFQHPVNSGVTFRQTLGLSKKIFRDVRSLFLQYKQEQLKDPQFADNNIRLTSLPSSSMSYTLWLTMTDTKRITTCVHDLNVYWIHLNAKRMQILDEDKQSKLTAAIWDVQMSMKDLIVQLSMKVAGLNVMVFSPQLESMNVPVPQPSDDVLNNLVNTQYTWHNKLQGYIILRDLEMYMGKVVRDLSLLKNNNKE</sequence>
<protein>
    <submittedName>
        <fullName evidence="5">CTF2 protein</fullName>
    </submittedName>
</protein>
<keyword evidence="3" id="KW-0202">Cytokine</keyword>
<comment type="caution">
    <text evidence="5">The sequence shown here is derived from an EMBL/GenBank/DDBJ whole genome shotgun (WGS) entry which is preliminary data.</text>
</comment>
<evidence type="ECO:0000256" key="4">
    <source>
        <dbReference type="ARBA" id="ARBA00022525"/>
    </source>
</evidence>
<accession>A0ABS2Z2G1</accession>